<sequence>MSDMKVVPGIQITPANMIVNALPDMDYDAYNSGAPYAIGAFVTIDRINYQALVANTNRHPVTDTVSPAAWQNMGWVNKYRMFNKNVGNTWKIGTFTSAPEVIDFTIRPGRRINAIGLVGVFAATVRIVMTVPGNPVAVYDKTFAMSIKGGGSWYQYYFGQFTTKENLAEFDLPPFNNADVRVIVSAPGGTARVGMMVLGWGKSIGTAVYGTSLGRKKYSTIKEEFDGSMTITPRGRRKSIDFQVVVNADQISSVQRTLDDADDAPALYVGSSNLDYTVIIGIFDDFDTGLPTYNRGEYTLKVRSLN</sequence>
<dbReference type="RefSeq" id="WP_032631995.1">
    <property type="nucleotide sequence ID" value="NZ_JPQU01000109.1"/>
</dbReference>
<dbReference type="EMBL" id="JPQU01000109">
    <property type="protein sequence ID" value="KFE50151.1"/>
    <property type="molecule type" value="Genomic_DNA"/>
</dbReference>
<dbReference type="OrthoDB" id="6992011at2"/>
<dbReference type="Proteomes" id="UP000028631">
    <property type="component" value="Unassembled WGS sequence"/>
</dbReference>
<accession>A0A085V3Y8</accession>
<name>A0A085V3Y8_PSESX</name>
<dbReference type="AlphaFoldDB" id="A0A085V3Y8"/>
<gene>
    <name evidence="1" type="ORF">IV01_26130</name>
</gene>
<protein>
    <submittedName>
        <fullName evidence="1">Uncharacterized protein</fullName>
    </submittedName>
</protein>
<keyword evidence="2" id="KW-1185">Reference proteome</keyword>
<comment type="caution">
    <text evidence="1">The sequence shown here is derived from an EMBL/GenBank/DDBJ whole genome shotgun (WGS) entry which is preliminary data.</text>
</comment>
<proteinExistence type="predicted"/>
<evidence type="ECO:0000313" key="1">
    <source>
        <dbReference type="EMBL" id="KFE50151.1"/>
    </source>
</evidence>
<dbReference type="PATRIC" id="fig|317.175.peg.5443"/>
<evidence type="ECO:0000313" key="2">
    <source>
        <dbReference type="Proteomes" id="UP000028631"/>
    </source>
</evidence>
<organism evidence="1 2">
    <name type="scientific">Pseudomonas syringae</name>
    <dbReference type="NCBI Taxonomy" id="317"/>
    <lineage>
        <taxon>Bacteria</taxon>
        <taxon>Pseudomonadati</taxon>
        <taxon>Pseudomonadota</taxon>
        <taxon>Gammaproteobacteria</taxon>
        <taxon>Pseudomonadales</taxon>
        <taxon>Pseudomonadaceae</taxon>
        <taxon>Pseudomonas</taxon>
    </lineage>
</organism>
<reference evidence="1 2" key="1">
    <citation type="submission" date="2014-07" db="EMBL/GenBank/DDBJ databases">
        <title>Draft Genome Sequences of Environmental Pseudomonas syringae strains.</title>
        <authorList>
            <person name="Baltrus D.A."/>
            <person name="Berge O."/>
            <person name="Morris C."/>
        </authorList>
    </citation>
    <scope>NUCLEOTIDE SEQUENCE [LARGE SCALE GENOMIC DNA]</scope>
    <source>
        <strain evidence="1 2">GAW0119</strain>
    </source>
</reference>